<sequence>MIGNKADLAANRQVTLAEAEAFAEHQQLSYLEASAKGGDNVKEAFVRTAAQILNRGIKVGPKSDVKPVAKSSDKKGCC</sequence>
<dbReference type="Gene3D" id="3.40.50.300">
    <property type="entry name" value="P-loop containing nucleotide triphosphate hydrolases"/>
    <property type="match status" value="1"/>
</dbReference>
<reference evidence="1" key="2">
    <citation type="journal article" date="2007" name="Science">
        <title>Draft genome sequence of the sexually transmitted pathogen Trichomonas vaginalis.</title>
        <authorList>
            <person name="Carlton J.M."/>
            <person name="Hirt R.P."/>
            <person name="Silva J.C."/>
            <person name="Delcher A.L."/>
            <person name="Schatz M."/>
            <person name="Zhao Q."/>
            <person name="Wortman J.R."/>
            <person name="Bidwell S.L."/>
            <person name="Alsmark U.C.M."/>
            <person name="Besteiro S."/>
            <person name="Sicheritz-Ponten T."/>
            <person name="Noel C.J."/>
            <person name="Dacks J.B."/>
            <person name="Foster P.G."/>
            <person name="Simillion C."/>
            <person name="Van de Peer Y."/>
            <person name="Miranda-Saavedra D."/>
            <person name="Barton G.J."/>
            <person name="Westrop G.D."/>
            <person name="Mueller S."/>
            <person name="Dessi D."/>
            <person name="Fiori P.L."/>
            <person name="Ren Q."/>
            <person name="Paulsen I."/>
            <person name="Zhang H."/>
            <person name="Bastida-Corcuera F.D."/>
            <person name="Simoes-Barbosa A."/>
            <person name="Brown M.T."/>
            <person name="Hayes R.D."/>
            <person name="Mukherjee M."/>
            <person name="Okumura C.Y."/>
            <person name="Schneider R."/>
            <person name="Smith A.J."/>
            <person name="Vanacova S."/>
            <person name="Villalvazo M."/>
            <person name="Haas B.J."/>
            <person name="Pertea M."/>
            <person name="Feldblyum T.V."/>
            <person name="Utterback T.R."/>
            <person name="Shu C.L."/>
            <person name="Osoegawa K."/>
            <person name="de Jong P.J."/>
            <person name="Hrdy I."/>
            <person name="Horvathova L."/>
            <person name="Zubacova Z."/>
            <person name="Dolezal P."/>
            <person name="Malik S.B."/>
            <person name="Logsdon J.M. Jr."/>
            <person name="Henze K."/>
            <person name="Gupta A."/>
            <person name="Wang C.C."/>
            <person name="Dunne R.L."/>
            <person name="Upcroft J.A."/>
            <person name="Upcroft P."/>
            <person name="White O."/>
            <person name="Salzberg S.L."/>
            <person name="Tang P."/>
            <person name="Chiu C.-H."/>
            <person name="Lee Y.-S."/>
            <person name="Embley T.M."/>
            <person name="Coombs G.H."/>
            <person name="Mottram J.C."/>
            <person name="Tachezy J."/>
            <person name="Fraser-Liggett C.M."/>
            <person name="Johnson P.J."/>
        </authorList>
    </citation>
    <scope>NUCLEOTIDE SEQUENCE [LARGE SCALE GENOMIC DNA]</scope>
    <source>
        <strain evidence="1">G3</strain>
    </source>
</reference>
<evidence type="ECO:0000313" key="1">
    <source>
        <dbReference type="EMBL" id="EAY04490.1"/>
    </source>
</evidence>
<dbReference type="Pfam" id="PF00071">
    <property type="entry name" value="Ras"/>
    <property type="match status" value="1"/>
</dbReference>
<dbReference type="GO" id="GO:0005525">
    <property type="term" value="F:GTP binding"/>
    <property type="evidence" value="ECO:0007669"/>
    <property type="project" value="InterPro"/>
</dbReference>
<dbReference type="Proteomes" id="UP000001542">
    <property type="component" value="Unassembled WGS sequence"/>
</dbReference>
<dbReference type="InterPro" id="IPR001806">
    <property type="entry name" value="Small_GTPase"/>
</dbReference>
<dbReference type="VEuPathDB" id="TrichDB:TVAGG3_0612320"/>
<dbReference type="SUPFAM" id="SSF52540">
    <property type="entry name" value="P-loop containing nucleoside triphosphate hydrolases"/>
    <property type="match status" value="1"/>
</dbReference>
<accession>A2ES53</accession>
<reference evidence="1" key="1">
    <citation type="submission" date="2006-10" db="EMBL/GenBank/DDBJ databases">
        <authorList>
            <person name="Amadeo P."/>
            <person name="Zhao Q."/>
            <person name="Wortman J."/>
            <person name="Fraser-Liggett C."/>
            <person name="Carlton J."/>
        </authorList>
    </citation>
    <scope>NUCLEOTIDE SEQUENCE</scope>
    <source>
        <strain evidence="1">G3</strain>
    </source>
</reference>
<dbReference type="OrthoDB" id="9989112at2759"/>
<dbReference type="eggNOG" id="KOG0098">
    <property type="taxonomic scope" value="Eukaryota"/>
</dbReference>
<gene>
    <name evidence="1" type="ORF">TVAG_453070</name>
</gene>
<dbReference type="PANTHER" id="PTHR47979">
    <property type="entry name" value="DRAB11-RELATED"/>
    <property type="match status" value="1"/>
</dbReference>
<name>A2ES53_TRIV3</name>
<dbReference type="GO" id="GO:0003924">
    <property type="term" value="F:GTPase activity"/>
    <property type="evidence" value="ECO:0007669"/>
    <property type="project" value="InterPro"/>
</dbReference>
<dbReference type="RefSeq" id="XP_001316713.1">
    <property type="nucleotide sequence ID" value="XM_001316678.1"/>
</dbReference>
<dbReference type="EMBL" id="DS113473">
    <property type="protein sequence ID" value="EAY04490.1"/>
    <property type="molecule type" value="Genomic_DNA"/>
</dbReference>
<dbReference type="InParanoid" id="A2ES53"/>
<dbReference type="VEuPathDB" id="TrichDB:TVAG_453070"/>
<dbReference type="PROSITE" id="PS51419">
    <property type="entry name" value="RAB"/>
    <property type="match status" value="1"/>
</dbReference>
<dbReference type="AlphaFoldDB" id="A2ES53"/>
<keyword evidence="2" id="KW-1185">Reference proteome</keyword>
<dbReference type="InterPro" id="IPR050209">
    <property type="entry name" value="Rab_GTPases_membrane_traffic"/>
</dbReference>
<dbReference type="KEGG" id="tva:4762352"/>
<organism evidence="1 2">
    <name type="scientific">Trichomonas vaginalis (strain ATCC PRA-98 / G3)</name>
    <dbReference type="NCBI Taxonomy" id="412133"/>
    <lineage>
        <taxon>Eukaryota</taxon>
        <taxon>Metamonada</taxon>
        <taxon>Parabasalia</taxon>
        <taxon>Trichomonadida</taxon>
        <taxon>Trichomonadidae</taxon>
        <taxon>Trichomonas</taxon>
    </lineage>
</organism>
<dbReference type="SMR" id="A2ES53"/>
<dbReference type="InterPro" id="IPR027417">
    <property type="entry name" value="P-loop_NTPase"/>
</dbReference>
<protein>
    <submittedName>
        <fullName evidence="1">Ras-related protein R-Ras2, putative</fullName>
    </submittedName>
</protein>
<evidence type="ECO:0000313" key="2">
    <source>
        <dbReference type="Proteomes" id="UP000001542"/>
    </source>
</evidence>
<dbReference type="STRING" id="5722.A2ES53"/>
<proteinExistence type="predicted"/>